<dbReference type="SUPFAM" id="SSF53697">
    <property type="entry name" value="SIS domain"/>
    <property type="match status" value="1"/>
</dbReference>
<evidence type="ECO:0000259" key="5">
    <source>
        <dbReference type="PROSITE" id="PS51464"/>
    </source>
</evidence>
<name>A0A9W5Y5W7_9CLOT</name>
<dbReference type="PANTHER" id="PTHR30514:SF10">
    <property type="entry name" value="MURR_RPIR FAMILY TRANSCRIPTIONAL REGULATOR"/>
    <property type="match status" value="1"/>
</dbReference>
<dbReference type="PROSITE" id="PS51464">
    <property type="entry name" value="SIS"/>
    <property type="match status" value="1"/>
</dbReference>
<proteinExistence type="predicted"/>
<feature type="domain" description="HTH rpiR-type" evidence="4">
    <location>
        <begin position="1"/>
        <end position="76"/>
    </location>
</feature>
<dbReference type="GO" id="GO:0003700">
    <property type="term" value="F:DNA-binding transcription factor activity"/>
    <property type="evidence" value="ECO:0007669"/>
    <property type="project" value="InterPro"/>
</dbReference>
<accession>A0A9W5Y5W7</accession>
<evidence type="ECO:0000259" key="4">
    <source>
        <dbReference type="PROSITE" id="PS51071"/>
    </source>
</evidence>
<dbReference type="AlphaFoldDB" id="A0A9W5Y5W7"/>
<dbReference type="PANTHER" id="PTHR30514">
    <property type="entry name" value="GLUCOKINASE"/>
    <property type="match status" value="1"/>
</dbReference>
<organism evidence="6 7">
    <name type="scientific">Clostridium folliculivorans</name>
    <dbReference type="NCBI Taxonomy" id="2886038"/>
    <lineage>
        <taxon>Bacteria</taxon>
        <taxon>Bacillati</taxon>
        <taxon>Bacillota</taxon>
        <taxon>Clostridia</taxon>
        <taxon>Eubacteriales</taxon>
        <taxon>Clostridiaceae</taxon>
        <taxon>Clostridium</taxon>
    </lineage>
</organism>
<dbReference type="InterPro" id="IPR000281">
    <property type="entry name" value="HTH_RpiR"/>
</dbReference>
<dbReference type="Gene3D" id="3.40.50.10490">
    <property type="entry name" value="Glucose-6-phosphate isomerase like protein, domain 1"/>
    <property type="match status" value="1"/>
</dbReference>
<dbReference type="Gene3D" id="1.10.10.10">
    <property type="entry name" value="Winged helix-like DNA-binding domain superfamily/Winged helix DNA-binding domain"/>
    <property type="match status" value="1"/>
</dbReference>
<keyword evidence="3" id="KW-0804">Transcription</keyword>
<dbReference type="Pfam" id="PF01418">
    <property type="entry name" value="HTH_6"/>
    <property type="match status" value="1"/>
</dbReference>
<dbReference type="Proteomes" id="UP001057868">
    <property type="component" value="Unassembled WGS sequence"/>
</dbReference>
<comment type="caution">
    <text evidence="6">The sequence shown here is derived from an EMBL/GenBank/DDBJ whole genome shotgun (WGS) entry which is preliminary data.</text>
</comment>
<reference evidence="6" key="1">
    <citation type="journal article" date="2023" name="Int. J. Syst. Evol. Microbiol.">
        <title>&lt;i&gt;Clostridium folliculivorans&lt;/i&gt; sp. nov., isolated from soil samples of an organic paddy in Japan.</title>
        <authorList>
            <person name="Tazawa J."/>
            <person name="Kobayashi H."/>
            <person name="Tanizawa Y."/>
            <person name="Uchino A."/>
            <person name="Tanaka F."/>
            <person name="Urashima Y."/>
            <person name="Miura S."/>
            <person name="Sakamoto M."/>
            <person name="Ohkuma M."/>
            <person name="Tohno M."/>
        </authorList>
    </citation>
    <scope>NUCLEOTIDE SEQUENCE</scope>
    <source>
        <strain evidence="6">D1-1</strain>
    </source>
</reference>
<evidence type="ECO:0000256" key="2">
    <source>
        <dbReference type="ARBA" id="ARBA00023125"/>
    </source>
</evidence>
<evidence type="ECO:0000313" key="6">
    <source>
        <dbReference type="EMBL" id="GKU27012.1"/>
    </source>
</evidence>
<dbReference type="SUPFAM" id="SSF46689">
    <property type="entry name" value="Homeodomain-like"/>
    <property type="match status" value="1"/>
</dbReference>
<dbReference type="GO" id="GO:0097367">
    <property type="term" value="F:carbohydrate derivative binding"/>
    <property type="evidence" value="ECO:0007669"/>
    <property type="project" value="InterPro"/>
</dbReference>
<keyword evidence="2" id="KW-0238">DNA-binding</keyword>
<dbReference type="GO" id="GO:0003677">
    <property type="term" value="F:DNA binding"/>
    <property type="evidence" value="ECO:0007669"/>
    <property type="project" value="UniProtKB-KW"/>
</dbReference>
<evidence type="ECO:0000256" key="1">
    <source>
        <dbReference type="ARBA" id="ARBA00023015"/>
    </source>
</evidence>
<sequence length="295" mass="33430">MLISNKLESIDSLSKSEEVLANYILNEKENIENLSTKDLANATYTSPSTVVRLSQKLGFSGWNELKEKYIEELQYLNNHFSDVDPNFPFEAHDSFINVASKVAHLAANSIEDTLSLLKNDELKKAVDLLNKAQMINVYGSSNSLLMAYDFKHKMLRINRHVEIMNLPGEQMVVASNSSPKNCAILISYSGENEEVLKIAEMLKNKNTPTIVLTSIGENTLRSFGDCAFSISTREKLYSKIATYSSNDSIHLILDILYSCLFKINYNFNLEYKTNISKEIDPRFSTINLIKEQNEL</sequence>
<evidence type="ECO:0000256" key="3">
    <source>
        <dbReference type="ARBA" id="ARBA00023163"/>
    </source>
</evidence>
<feature type="domain" description="SIS" evidence="5">
    <location>
        <begin position="125"/>
        <end position="266"/>
    </location>
</feature>
<dbReference type="RefSeq" id="WP_261853890.1">
    <property type="nucleotide sequence ID" value="NZ_BQXY01000008.1"/>
</dbReference>
<dbReference type="InterPro" id="IPR009057">
    <property type="entry name" value="Homeodomain-like_sf"/>
</dbReference>
<dbReference type="EMBL" id="BQXY01000008">
    <property type="protein sequence ID" value="GKU27012.1"/>
    <property type="molecule type" value="Genomic_DNA"/>
</dbReference>
<dbReference type="InterPro" id="IPR047640">
    <property type="entry name" value="RpiR-like"/>
</dbReference>
<gene>
    <name evidence="6" type="primary">glvR</name>
    <name evidence="6" type="ORF">CFOLD11_38390</name>
</gene>
<dbReference type="CDD" id="cd05013">
    <property type="entry name" value="SIS_RpiR"/>
    <property type="match status" value="1"/>
</dbReference>
<dbReference type="InterPro" id="IPR046348">
    <property type="entry name" value="SIS_dom_sf"/>
</dbReference>
<dbReference type="Pfam" id="PF01380">
    <property type="entry name" value="SIS"/>
    <property type="match status" value="1"/>
</dbReference>
<keyword evidence="7" id="KW-1185">Reference proteome</keyword>
<dbReference type="InterPro" id="IPR036388">
    <property type="entry name" value="WH-like_DNA-bd_sf"/>
</dbReference>
<dbReference type="InterPro" id="IPR035472">
    <property type="entry name" value="RpiR-like_SIS"/>
</dbReference>
<keyword evidence="1" id="KW-0805">Transcription regulation</keyword>
<evidence type="ECO:0000313" key="7">
    <source>
        <dbReference type="Proteomes" id="UP001057868"/>
    </source>
</evidence>
<dbReference type="InterPro" id="IPR001347">
    <property type="entry name" value="SIS_dom"/>
</dbReference>
<protein>
    <submittedName>
        <fullName evidence="6">RpiR family transcriptional regulator</fullName>
    </submittedName>
</protein>
<dbReference type="PROSITE" id="PS51071">
    <property type="entry name" value="HTH_RPIR"/>
    <property type="match status" value="1"/>
</dbReference>
<dbReference type="GO" id="GO:1901135">
    <property type="term" value="P:carbohydrate derivative metabolic process"/>
    <property type="evidence" value="ECO:0007669"/>
    <property type="project" value="InterPro"/>
</dbReference>